<gene>
    <name evidence="2" type="ORF">cand_001490</name>
</gene>
<dbReference type="EMBL" id="LRBS01000060">
    <property type="protein sequence ID" value="OII76502.1"/>
    <property type="molecule type" value="Genomic_DNA"/>
</dbReference>
<organism evidence="2 3">
    <name type="scientific">Cryptosporidium andersoni</name>
    <dbReference type="NCBI Taxonomy" id="117008"/>
    <lineage>
        <taxon>Eukaryota</taxon>
        <taxon>Sar</taxon>
        <taxon>Alveolata</taxon>
        <taxon>Apicomplexa</taxon>
        <taxon>Conoidasida</taxon>
        <taxon>Coccidia</taxon>
        <taxon>Eucoccidiorida</taxon>
        <taxon>Eimeriorina</taxon>
        <taxon>Cryptosporidiidae</taxon>
        <taxon>Cryptosporidium</taxon>
    </lineage>
</organism>
<proteinExistence type="inferred from homology"/>
<dbReference type="GO" id="GO:0004305">
    <property type="term" value="F:ethanolamine kinase activity"/>
    <property type="evidence" value="ECO:0007669"/>
    <property type="project" value="TreeGrafter"/>
</dbReference>
<sequence length="373" mass="42996">MPFELTPFNDKNDLAEYVRAFSSLTDPTTIRYLCRTHVPGWNNIPEKFICVSQIVAGLTNQLFEVTVTLESVSSKLKHSRVLFRIYGTYVGRLYDTKVEVEAFKYLGKVGIAPALIADFTGGRIEEFIDDFPSFFDKEPIAFKRLKLWKSEVVTQLSHLDSDLLTNIWTYFDKTFLEEMLNEANSIEILILGASQSPTICSKLADISPVYNAVFAHNDIQENNLLQVSTGLKMIDFEYSNVNYAAADIANFFCEFMYDYCHDEPPYFIEMRDSYPSRSLRKIFVAVYLSKIKQEEILPDNDVVNTAVDIIETFTLLSHLSWGFWSIARISGHHTNSLAFDFIQYSKVRFLHYLDKKKQLVQQGVLPLKWDIYS</sequence>
<dbReference type="GO" id="GO:0004103">
    <property type="term" value="F:choline kinase activity"/>
    <property type="evidence" value="ECO:0007669"/>
    <property type="project" value="TreeGrafter"/>
</dbReference>
<dbReference type="Gene3D" id="3.90.1200.10">
    <property type="match status" value="1"/>
</dbReference>
<comment type="caution">
    <text evidence="2">The sequence shown here is derived from an EMBL/GenBank/DDBJ whole genome shotgun (WGS) entry which is preliminary data.</text>
</comment>
<dbReference type="OrthoDB" id="3649325at2759"/>
<evidence type="ECO:0000313" key="3">
    <source>
        <dbReference type="Proteomes" id="UP000186804"/>
    </source>
</evidence>
<dbReference type="GeneID" id="92364334"/>
<dbReference type="Pfam" id="PF01633">
    <property type="entry name" value="Choline_kinase"/>
    <property type="match status" value="1"/>
</dbReference>
<dbReference type="VEuPathDB" id="CryptoDB:cand_001490"/>
<name>A0A1J4MQQ0_9CRYT</name>
<keyword evidence="2" id="KW-0418">Kinase</keyword>
<evidence type="ECO:0000313" key="2">
    <source>
        <dbReference type="EMBL" id="OII76502.1"/>
    </source>
</evidence>
<dbReference type="PANTHER" id="PTHR22603">
    <property type="entry name" value="CHOLINE/ETHANOALAMINE KINASE"/>
    <property type="match status" value="1"/>
</dbReference>
<dbReference type="AlphaFoldDB" id="A0A1J4MQQ0"/>
<dbReference type="Gene3D" id="3.30.200.20">
    <property type="entry name" value="Phosphorylase Kinase, domain 1"/>
    <property type="match status" value="1"/>
</dbReference>
<dbReference type="PANTHER" id="PTHR22603:SF93">
    <property type="entry name" value="RE24176P"/>
    <property type="match status" value="1"/>
</dbReference>
<keyword evidence="3" id="KW-1185">Reference proteome</keyword>
<dbReference type="GO" id="GO:0006646">
    <property type="term" value="P:phosphatidylethanolamine biosynthetic process"/>
    <property type="evidence" value="ECO:0007669"/>
    <property type="project" value="TreeGrafter"/>
</dbReference>
<keyword evidence="2" id="KW-0808">Transferase</keyword>
<dbReference type="SUPFAM" id="SSF56112">
    <property type="entry name" value="Protein kinase-like (PK-like)"/>
    <property type="match status" value="1"/>
</dbReference>
<protein>
    <submittedName>
        <fullName evidence="2">Choline ethanolamine kinase protein</fullName>
    </submittedName>
</protein>
<evidence type="ECO:0000256" key="1">
    <source>
        <dbReference type="ARBA" id="ARBA00038211"/>
    </source>
</evidence>
<dbReference type="GO" id="GO:0005737">
    <property type="term" value="C:cytoplasm"/>
    <property type="evidence" value="ECO:0007669"/>
    <property type="project" value="TreeGrafter"/>
</dbReference>
<accession>A0A1J4MQQ0</accession>
<dbReference type="Proteomes" id="UP000186804">
    <property type="component" value="Unassembled WGS sequence"/>
</dbReference>
<dbReference type="CDD" id="cd14021">
    <property type="entry name" value="ChoK-like_euk"/>
    <property type="match status" value="1"/>
</dbReference>
<dbReference type="RefSeq" id="XP_067068348.1">
    <property type="nucleotide sequence ID" value="XM_067210397.1"/>
</dbReference>
<comment type="similarity">
    <text evidence="1">Belongs to the choline/ethanolamine kinase family.</text>
</comment>
<dbReference type="InterPro" id="IPR011009">
    <property type="entry name" value="Kinase-like_dom_sf"/>
</dbReference>
<reference evidence="2 3" key="1">
    <citation type="submission" date="2016-10" db="EMBL/GenBank/DDBJ databases">
        <title>Reductive evolution of mitochondrial metabolism and differential evolution of invasion-related proteins in Cryptosporidium.</title>
        <authorList>
            <person name="Liu S."/>
            <person name="Roellig D.M."/>
            <person name="Guo Y."/>
            <person name="Li N."/>
            <person name="Frace M.A."/>
            <person name="Tang K."/>
            <person name="Zhang L."/>
            <person name="Feng Y."/>
            <person name="Xiao L."/>
        </authorList>
    </citation>
    <scope>NUCLEOTIDE SEQUENCE [LARGE SCALE GENOMIC DNA]</scope>
    <source>
        <strain evidence="2">30847</strain>
    </source>
</reference>